<feature type="domain" description="Fido" evidence="3">
    <location>
        <begin position="127"/>
        <end position="272"/>
    </location>
</feature>
<dbReference type="PROSITE" id="PS51459">
    <property type="entry name" value="FIDO"/>
    <property type="match status" value="1"/>
</dbReference>
<dbReference type="Proteomes" id="UP001139158">
    <property type="component" value="Unassembled WGS sequence"/>
</dbReference>
<dbReference type="SUPFAM" id="SSF140931">
    <property type="entry name" value="Fic-like"/>
    <property type="match status" value="1"/>
</dbReference>
<keyword evidence="2" id="KW-0547">Nucleotide-binding</keyword>
<proteinExistence type="predicted"/>
<protein>
    <submittedName>
        <fullName evidence="4">Fic family protein</fullName>
    </submittedName>
</protein>
<dbReference type="RefSeq" id="WP_227897257.1">
    <property type="nucleotide sequence ID" value="NZ_CP099467.1"/>
</dbReference>
<organism evidence="4 5">
    <name type="scientific">Arthrobacter caoxuetaonis</name>
    <dbReference type="NCBI Taxonomy" id="2886935"/>
    <lineage>
        <taxon>Bacteria</taxon>
        <taxon>Bacillati</taxon>
        <taxon>Actinomycetota</taxon>
        <taxon>Actinomycetes</taxon>
        <taxon>Micrococcales</taxon>
        <taxon>Micrococcaceae</taxon>
        <taxon>Arthrobacter</taxon>
    </lineage>
</organism>
<evidence type="ECO:0000256" key="1">
    <source>
        <dbReference type="PIRSR" id="PIRSR640198-1"/>
    </source>
</evidence>
<reference evidence="4" key="1">
    <citation type="submission" date="2021-10" db="EMBL/GenBank/DDBJ databases">
        <title>Novel species in genus Arthrobacter.</title>
        <authorList>
            <person name="Liu Y."/>
        </authorList>
    </citation>
    <scope>NUCLEOTIDE SEQUENCE</scope>
    <source>
        <strain evidence="4">Zg-Y453</strain>
    </source>
</reference>
<dbReference type="PANTHER" id="PTHR13504">
    <property type="entry name" value="FIDO DOMAIN-CONTAINING PROTEIN DDB_G0283145"/>
    <property type="match status" value="1"/>
</dbReference>
<dbReference type="InterPro" id="IPR003812">
    <property type="entry name" value="Fido"/>
</dbReference>
<feature type="active site" evidence="1">
    <location>
        <position position="209"/>
    </location>
</feature>
<dbReference type="GO" id="GO:0005524">
    <property type="term" value="F:ATP binding"/>
    <property type="evidence" value="ECO:0007669"/>
    <property type="project" value="UniProtKB-KW"/>
</dbReference>
<comment type="caution">
    <text evidence="4">The sequence shown here is derived from an EMBL/GenBank/DDBJ whole genome shotgun (WGS) entry which is preliminary data.</text>
</comment>
<keyword evidence="5" id="KW-1185">Reference proteome</keyword>
<evidence type="ECO:0000259" key="3">
    <source>
        <dbReference type="PROSITE" id="PS51459"/>
    </source>
</evidence>
<evidence type="ECO:0000313" key="5">
    <source>
        <dbReference type="Proteomes" id="UP001139158"/>
    </source>
</evidence>
<accession>A0A9X1MIP2</accession>
<feature type="binding site" evidence="2">
    <location>
        <begin position="213"/>
        <end position="220"/>
    </location>
    <ligand>
        <name>ATP</name>
        <dbReference type="ChEBI" id="CHEBI:30616"/>
    </ligand>
</feature>
<dbReference type="InterPro" id="IPR036597">
    <property type="entry name" value="Fido-like_dom_sf"/>
</dbReference>
<name>A0A9X1MIP2_9MICC</name>
<evidence type="ECO:0000256" key="2">
    <source>
        <dbReference type="PIRSR" id="PIRSR640198-2"/>
    </source>
</evidence>
<dbReference type="Pfam" id="PF02661">
    <property type="entry name" value="Fic"/>
    <property type="match status" value="1"/>
</dbReference>
<evidence type="ECO:0000313" key="4">
    <source>
        <dbReference type="EMBL" id="MCC3299269.1"/>
    </source>
</evidence>
<dbReference type="PANTHER" id="PTHR13504:SF38">
    <property type="entry name" value="FIDO DOMAIN-CONTAINING PROTEIN"/>
    <property type="match status" value="1"/>
</dbReference>
<dbReference type="EMBL" id="JAJFZV010000018">
    <property type="protein sequence ID" value="MCC3299269.1"/>
    <property type="molecule type" value="Genomic_DNA"/>
</dbReference>
<dbReference type="InterPro" id="IPR040198">
    <property type="entry name" value="Fido_containing"/>
</dbReference>
<gene>
    <name evidence="4" type="ORF">LJ757_15875</name>
</gene>
<keyword evidence="2" id="KW-0067">ATP-binding</keyword>
<sequence length="381" mass="40180">MHQHTGCTDAAPWPAVAYEEHSGPSYDAAVPPSIADLQPALNLRTQALVEAVTVDMVRFDAVTGLSELDIRHLLLMTEASASSRIEGLASGALQVELAMAGETSDPVASLVAANAAATLTAVSAGTPATATVSHIHQVLLESSPESGPGQFRNVQAWIGGGAPHTAAFVPPAAGRIRAAMEDLEAFLRREDIPVLVQAAIAHAQFETIHPFIDGNGRTGRAMVSGLLRAREITRQVVLPFSLGLLADTRSYFASLQAYRDGDIGPIVLRLAEAAGIAVDRGHNLAAEISRTRSHHAEQGRGTFPSSLRRILDHLPAHPVLTAEKVAALLGVSTATAYRFTESLERTGVTVPAGKCGGVKAWEVPEITASVDSLLTQVRRFT</sequence>
<dbReference type="AlphaFoldDB" id="A0A9X1MIP2"/>
<dbReference type="Gene3D" id="1.10.3290.10">
    <property type="entry name" value="Fido-like domain"/>
    <property type="match status" value="1"/>
</dbReference>